<evidence type="ECO:0000313" key="2">
    <source>
        <dbReference type="Proteomes" id="UP000664521"/>
    </source>
</evidence>
<reference evidence="1" key="1">
    <citation type="submission" date="2021-03" db="EMBL/GenBank/DDBJ databases">
        <authorList>
            <person name="Tagirdzhanova G."/>
        </authorList>
    </citation>
    <scope>NUCLEOTIDE SEQUENCE</scope>
</reference>
<accession>A0A8H3IFS2</accession>
<dbReference type="EMBL" id="CAJPDS010000011">
    <property type="protein sequence ID" value="CAF9912039.1"/>
    <property type="molecule type" value="Genomic_DNA"/>
</dbReference>
<protein>
    <submittedName>
        <fullName evidence="1">Uncharacterized protein</fullName>
    </submittedName>
</protein>
<gene>
    <name evidence="1" type="ORF">HETSPECPRED_000808</name>
</gene>
<evidence type="ECO:0000313" key="1">
    <source>
        <dbReference type="EMBL" id="CAF9912039.1"/>
    </source>
</evidence>
<dbReference type="InterPro" id="IPR036514">
    <property type="entry name" value="SGNH_hydro_sf"/>
</dbReference>
<proteinExistence type="predicted"/>
<name>A0A8H3IFS2_9LECA</name>
<keyword evidence="2" id="KW-1185">Reference proteome</keyword>
<organism evidence="1 2">
    <name type="scientific">Heterodermia speciosa</name>
    <dbReference type="NCBI Taxonomy" id="116794"/>
    <lineage>
        <taxon>Eukaryota</taxon>
        <taxon>Fungi</taxon>
        <taxon>Dikarya</taxon>
        <taxon>Ascomycota</taxon>
        <taxon>Pezizomycotina</taxon>
        <taxon>Lecanoromycetes</taxon>
        <taxon>OSLEUM clade</taxon>
        <taxon>Lecanoromycetidae</taxon>
        <taxon>Caliciales</taxon>
        <taxon>Physciaceae</taxon>
        <taxon>Heterodermia</taxon>
    </lineage>
</organism>
<comment type="caution">
    <text evidence="1">The sequence shown here is derived from an EMBL/GenBank/DDBJ whole genome shotgun (WGS) entry which is preliminary data.</text>
</comment>
<dbReference type="AlphaFoldDB" id="A0A8H3IFS2"/>
<dbReference type="Proteomes" id="UP000664521">
    <property type="component" value="Unassembled WGS sequence"/>
</dbReference>
<dbReference type="OrthoDB" id="10267969at2759"/>
<dbReference type="Gene3D" id="3.40.50.1110">
    <property type="entry name" value="SGNH hydrolase"/>
    <property type="match status" value="1"/>
</dbReference>
<sequence length="409" mass="45869">MTDDNGRGILELEGLWLSKGGQLLRVQGSLLAEEYEDEDELSAENDQIGRKHRSGLEEILKGSSREANNQAVTEEEDLPKMLRDRKKILEVITDVPGSFRAHHAHDRNVGADALLAGVMGWEYLLGEMFGSDHVGIGMDGMCMTQDCIGGIGFPAGLGDVFFRSGPYQSPYFDHPWMFDAYIPDVMVFNVGNSDHTSFTVHSATYNKTLFDLSARFEETYVSLIKAIRTLAYPKHPTLVHSERLGYPGLTSSSTPAAIPIFIMRPLLGQLEHATQNVVNKLRADGDKAVFWLDTSGWLDTTEDSSNLDLYLDEHVSPPKWRLTDQGNQRVAIFLHMHVCRYLAREEEKCAFLPHEVYQGKVFNPVEANFDRFLEDEKERKLMKLFWGDEEGQAIVGVPVLEEGQGSVVG</sequence>